<sequence>MNSEQNQDKKNLTGQASDFIIQYINEQHLQPGDRLPNETVFSKSLQIGRGTVREAMKLLESRNIVEIRQGSGTYVSAKKGVADDPLGLIFIDDKESLAKDLMEIRFMIEPSIAAMAAQNANEQEILQIQGLCQEIESLMRAGINHTQKDIEFHTAIAMSSKNVVVPRLIPIINSTIELFIDLTENTLIEETLQSHRDIVNAISRHDAVGAQDAMYLHLVYNRRRIRN</sequence>
<dbReference type="GO" id="GO:0003700">
    <property type="term" value="F:DNA-binding transcription factor activity"/>
    <property type="evidence" value="ECO:0007669"/>
    <property type="project" value="InterPro"/>
</dbReference>
<dbReference type="InterPro" id="IPR011711">
    <property type="entry name" value="GntR_C"/>
</dbReference>
<evidence type="ECO:0000256" key="3">
    <source>
        <dbReference type="ARBA" id="ARBA00023163"/>
    </source>
</evidence>
<protein>
    <submittedName>
        <fullName evidence="5">L-lactate utilization operon repressor</fullName>
    </submittedName>
</protein>
<dbReference type="Pfam" id="PF00392">
    <property type="entry name" value="GntR"/>
    <property type="match status" value="1"/>
</dbReference>
<evidence type="ECO:0000259" key="4">
    <source>
        <dbReference type="PROSITE" id="PS50949"/>
    </source>
</evidence>
<keyword evidence="2" id="KW-0238">DNA-binding</keyword>
<evidence type="ECO:0000313" key="5">
    <source>
        <dbReference type="EMBL" id="TLD02666.1"/>
    </source>
</evidence>
<dbReference type="Proteomes" id="UP000306509">
    <property type="component" value="Unassembled WGS sequence"/>
</dbReference>
<keyword evidence="6" id="KW-1185">Reference proteome</keyword>
<name>A0A4U8QQM3_9FIRM</name>
<dbReference type="EMBL" id="QGQD01000007">
    <property type="protein sequence ID" value="TLD02666.1"/>
    <property type="molecule type" value="Genomic_DNA"/>
</dbReference>
<gene>
    <name evidence="5" type="primary">lutR_1</name>
    <name evidence="5" type="ORF">DSM106044_00401</name>
</gene>
<dbReference type="AlphaFoldDB" id="A0A4U8QQM3"/>
<evidence type="ECO:0000256" key="2">
    <source>
        <dbReference type="ARBA" id="ARBA00023125"/>
    </source>
</evidence>
<keyword evidence="1" id="KW-0805">Transcription regulation</keyword>
<dbReference type="SMART" id="SM00345">
    <property type="entry name" value="HTH_GNTR"/>
    <property type="match status" value="1"/>
</dbReference>
<dbReference type="CDD" id="cd07377">
    <property type="entry name" value="WHTH_GntR"/>
    <property type="match status" value="1"/>
</dbReference>
<reference evidence="5 6" key="1">
    <citation type="journal article" date="2019" name="Anaerobe">
        <title>Detection of Robinsoniella peoriensis in multiple bone samples of a trauma patient.</title>
        <authorList>
            <person name="Schrottner P."/>
            <person name="Hartwich K."/>
            <person name="Bunk B."/>
            <person name="Schober I."/>
            <person name="Helbig S."/>
            <person name="Rudolph W.W."/>
            <person name="Gunzer F."/>
        </authorList>
    </citation>
    <scope>NUCLEOTIDE SEQUENCE [LARGE SCALE GENOMIC DNA]</scope>
    <source>
        <strain evidence="5 6">DSM 106044</strain>
    </source>
</reference>
<dbReference type="PANTHER" id="PTHR43537:SF5">
    <property type="entry name" value="UXU OPERON TRANSCRIPTIONAL REGULATOR"/>
    <property type="match status" value="1"/>
</dbReference>
<comment type="caution">
    <text evidence="5">The sequence shown here is derived from an EMBL/GenBank/DDBJ whole genome shotgun (WGS) entry which is preliminary data.</text>
</comment>
<dbReference type="InterPro" id="IPR036390">
    <property type="entry name" value="WH_DNA-bd_sf"/>
</dbReference>
<dbReference type="Pfam" id="PF07729">
    <property type="entry name" value="FCD"/>
    <property type="match status" value="1"/>
</dbReference>
<dbReference type="STRING" id="180332.GCA_000797495_01512"/>
<proteinExistence type="predicted"/>
<dbReference type="GO" id="GO:0003677">
    <property type="term" value="F:DNA binding"/>
    <property type="evidence" value="ECO:0007669"/>
    <property type="project" value="UniProtKB-KW"/>
</dbReference>
<dbReference type="InterPro" id="IPR036388">
    <property type="entry name" value="WH-like_DNA-bd_sf"/>
</dbReference>
<evidence type="ECO:0000256" key="1">
    <source>
        <dbReference type="ARBA" id="ARBA00023015"/>
    </source>
</evidence>
<keyword evidence="3" id="KW-0804">Transcription</keyword>
<feature type="domain" description="HTH gntR-type" evidence="4">
    <location>
        <begin position="10"/>
        <end position="78"/>
    </location>
</feature>
<dbReference type="PANTHER" id="PTHR43537">
    <property type="entry name" value="TRANSCRIPTIONAL REGULATOR, GNTR FAMILY"/>
    <property type="match status" value="1"/>
</dbReference>
<dbReference type="SUPFAM" id="SSF46785">
    <property type="entry name" value="Winged helix' DNA-binding domain"/>
    <property type="match status" value="1"/>
</dbReference>
<dbReference type="Gene3D" id="1.10.10.10">
    <property type="entry name" value="Winged helix-like DNA-binding domain superfamily/Winged helix DNA-binding domain"/>
    <property type="match status" value="1"/>
</dbReference>
<dbReference type="Gene3D" id="1.20.120.530">
    <property type="entry name" value="GntR ligand-binding domain-like"/>
    <property type="match status" value="1"/>
</dbReference>
<dbReference type="SUPFAM" id="SSF48008">
    <property type="entry name" value="GntR ligand-binding domain-like"/>
    <property type="match status" value="1"/>
</dbReference>
<dbReference type="SMART" id="SM00895">
    <property type="entry name" value="FCD"/>
    <property type="match status" value="1"/>
</dbReference>
<organism evidence="5 6">
    <name type="scientific">Robinsoniella peoriensis</name>
    <dbReference type="NCBI Taxonomy" id="180332"/>
    <lineage>
        <taxon>Bacteria</taxon>
        <taxon>Bacillati</taxon>
        <taxon>Bacillota</taxon>
        <taxon>Clostridia</taxon>
        <taxon>Lachnospirales</taxon>
        <taxon>Lachnospiraceae</taxon>
        <taxon>Robinsoniella</taxon>
    </lineage>
</organism>
<dbReference type="RefSeq" id="WP_027293233.1">
    <property type="nucleotide sequence ID" value="NZ_CAUSDN010000181.1"/>
</dbReference>
<accession>A0A4U8QQM3</accession>
<evidence type="ECO:0000313" key="6">
    <source>
        <dbReference type="Proteomes" id="UP000306509"/>
    </source>
</evidence>
<dbReference type="PROSITE" id="PS50949">
    <property type="entry name" value="HTH_GNTR"/>
    <property type="match status" value="1"/>
</dbReference>
<dbReference type="InterPro" id="IPR000524">
    <property type="entry name" value="Tscrpt_reg_HTH_GntR"/>
</dbReference>
<dbReference type="InterPro" id="IPR008920">
    <property type="entry name" value="TF_FadR/GntR_C"/>
</dbReference>